<dbReference type="AlphaFoldDB" id="A0AAQ4EPX8"/>
<feature type="chain" id="PRO_5042855423" description="Secreted protein" evidence="2">
    <location>
        <begin position="23"/>
        <end position="249"/>
    </location>
</feature>
<reference evidence="3 4" key="1">
    <citation type="journal article" date="2023" name="Arcadia Sci">
        <title>De novo assembly of a long-read Amblyomma americanum tick genome.</title>
        <authorList>
            <person name="Chou S."/>
            <person name="Poskanzer K.E."/>
            <person name="Rollins M."/>
            <person name="Thuy-Boun P.S."/>
        </authorList>
    </citation>
    <scope>NUCLEOTIDE SEQUENCE [LARGE SCALE GENOMIC DNA]</scope>
    <source>
        <strain evidence="3">F_SG_1</strain>
        <tissue evidence="3">Salivary glands</tissue>
    </source>
</reference>
<protein>
    <recommendedName>
        <fullName evidence="5">Secreted protein</fullName>
    </recommendedName>
</protein>
<proteinExistence type="predicted"/>
<keyword evidence="2" id="KW-0732">Signal</keyword>
<evidence type="ECO:0000313" key="4">
    <source>
        <dbReference type="Proteomes" id="UP001321473"/>
    </source>
</evidence>
<feature type="compositionally biased region" description="Pro residues" evidence="1">
    <location>
        <begin position="137"/>
        <end position="149"/>
    </location>
</feature>
<dbReference type="EMBL" id="JARKHS020012774">
    <property type="protein sequence ID" value="KAK8776593.1"/>
    <property type="molecule type" value="Genomic_DNA"/>
</dbReference>
<evidence type="ECO:0000313" key="3">
    <source>
        <dbReference type="EMBL" id="KAK8776593.1"/>
    </source>
</evidence>
<organism evidence="3 4">
    <name type="scientific">Amblyomma americanum</name>
    <name type="common">Lone star tick</name>
    <dbReference type="NCBI Taxonomy" id="6943"/>
    <lineage>
        <taxon>Eukaryota</taxon>
        <taxon>Metazoa</taxon>
        <taxon>Ecdysozoa</taxon>
        <taxon>Arthropoda</taxon>
        <taxon>Chelicerata</taxon>
        <taxon>Arachnida</taxon>
        <taxon>Acari</taxon>
        <taxon>Parasitiformes</taxon>
        <taxon>Ixodida</taxon>
        <taxon>Ixodoidea</taxon>
        <taxon>Ixodidae</taxon>
        <taxon>Amblyomminae</taxon>
        <taxon>Amblyomma</taxon>
    </lineage>
</organism>
<feature type="signal peptide" evidence="2">
    <location>
        <begin position="1"/>
        <end position="22"/>
    </location>
</feature>
<keyword evidence="4" id="KW-1185">Reference proteome</keyword>
<feature type="compositionally biased region" description="Basic residues" evidence="1">
    <location>
        <begin position="169"/>
        <end position="180"/>
    </location>
</feature>
<sequence>MGPLWGVVVTWSLLALCPGSESRSTAAHLWNRIRQMAFSGRQHHGLQRPATSMFVLDANFGGPFLYAPQDSLPRMPFQKLYVYNRPMGFRHWRRENRPSMQGRKLSKVKVVKKFVRQPPIGNNGVVLLLAPQTIRPPPPLPSPRRPLPGPAAQGWALARGFPPSSRLQPPRKTHVPKSKTRPRPVVYLTGAHTSDPGAHMAAGTSMKDVTIIHNSRKYTISASSKARLKGHPGLVVHVRGMGVHKRQLP</sequence>
<evidence type="ECO:0000256" key="2">
    <source>
        <dbReference type="SAM" id="SignalP"/>
    </source>
</evidence>
<dbReference type="Proteomes" id="UP001321473">
    <property type="component" value="Unassembled WGS sequence"/>
</dbReference>
<gene>
    <name evidence="3" type="ORF">V5799_030062</name>
</gene>
<evidence type="ECO:0008006" key="5">
    <source>
        <dbReference type="Google" id="ProtNLM"/>
    </source>
</evidence>
<evidence type="ECO:0000256" key="1">
    <source>
        <dbReference type="SAM" id="MobiDB-lite"/>
    </source>
</evidence>
<feature type="region of interest" description="Disordered" evidence="1">
    <location>
        <begin position="137"/>
        <end position="180"/>
    </location>
</feature>
<accession>A0AAQ4EPX8</accession>
<comment type="caution">
    <text evidence="3">The sequence shown here is derived from an EMBL/GenBank/DDBJ whole genome shotgun (WGS) entry which is preliminary data.</text>
</comment>
<name>A0AAQ4EPX8_AMBAM</name>